<dbReference type="AlphaFoldDB" id="A0A136WD53"/>
<keyword evidence="2" id="KW-1185">Reference proteome</keyword>
<accession>A0A136WD53</accession>
<dbReference type="RefSeq" id="WP_066088658.1">
    <property type="nucleotide sequence ID" value="NZ_LRVM01000007.1"/>
</dbReference>
<dbReference type="STRING" id="36847.CLNEO_21330"/>
<dbReference type="OrthoDB" id="1753572at2"/>
<name>A0A136WD53_9FIRM</name>
<organism evidence="1 2">
    <name type="scientific">Anaerotignum neopropionicum</name>
    <dbReference type="NCBI Taxonomy" id="36847"/>
    <lineage>
        <taxon>Bacteria</taxon>
        <taxon>Bacillati</taxon>
        <taxon>Bacillota</taxon>
        <taxon>Clostridia</taxon>
        <taxon>Lachnospirales</taxon>
        <taxon>Anaerotignaceae</taxon>
        <taxon>Anaerotignum</taxon>
    </lineage>
</organism>
<dbReference type="Proteomes" id="UP000070539">
    <property type="component" value="Unassembled WGS sequence"/>
</dbReference>
<evidence type="ECO:0000313" key="2">
    <source>
        <dbReference type="Proteomes" id="UP000070539"/>
    </source>
</evidence>
<gene>
    <name evidence="1" type="ORF">CLNEO_21330</name>
</gene>
<protein>
    <submittedName>
        <fullName evidence="1">Uncharacterized protein</fullName>
    </submittedName>
</protein>
<reference evidence="1 2" key="1">
    <citation type="submission" date="2016-01" db="EMBL/GenBank/DDBJ databases">
        <title>Genome sequence of Clostridium neopropionicum X4, DSM-3847.</title>
        <authorList>
            <person name="Poehlein A."/>
            <person name="Beck M.H."/>
            <person name="Bengelsdorf F.R."/>
            <person name="Daniel R."/>
            <person name="Duerre P."/>
        </authorList>
    </citation>
    <scope>NUCLEOTIDE SEQUENCE [LARGE SCALE GENOMIC DNA]</scope>
    <source>
        <strain evidence="1 2">DSM-3847</strain>
    </source>
</reference>
<proteinExistence type="predicted"/>
<dbReference type="PATRIC" id="fig|36847.3.peg.2500"/>
<dbReference type="EMBL" id="LRVM01000007">
    <property type="protein sequence ID" value="KXL52437.1"/>
    <property type="molecule type" value="Genomic_DNA"/>
</dbReference>
<comment type="caution">
    <text evidence="1">The sequence shown here is derived from an EMBL/GenBank/DDBJ whole genome shotgun (WGS) entry which is preliminary data.</text>
</comment>
<sequence>MHDTFLNQNLYEAIVGLCEENAMGKITKLVITVHTHSHISESSIREYFADRNSKLIGAWTDIVVEKKEIEPLTATIEQIDGEKNG</sequence>
<evidence type="ECO:0000313" key="1">
    <source>
        <dbReference type="EMBL" id="KXL52437.1"/>
    </source>
</evidence>